<dbReference type="KEGG" id="cput:CONPUDRAFT_166775"/>
<dbReference type="SUPFAM" id="SSF52540">
    <property type="entry name" value="P-loop containing nucleoside triphosphate hydrolases"/>
    <property type="match status" value="1"/>
</dbReference>
<reference evidence="4" key="1">
    <citation type="journal article" date="2012" name="Science">
        <title>The Paleozoic origin of enzymatic lignin decomposition reconstructed from 31 fungal genomes.</title>
        <authorList>
            <person name="Floudas D."/>
            <person name="Binder M."/>
            <person name="Riley R."/>
            <person name="Barry K."/>
            <person name="Blanchette R.A."/>
            <person name="Henrissat B."/>
            <person name="Martinez A.T."/>
            <person name="Otillar R."/>
            <person name="Spatafora J.W."/>
            <person name="Yadav J.S."/>
            <person name="Aerts A."/>
            <person name="Benoit I."/>
            <person name="Boyd A."/>
            <person name="Carlson A."/>
            <person name="Copeland A."/>
            <person name="Coutinho P.M."/>
            <person name="de Vries R.P."/>
            <person name="Ferreira P."/>
            <person name="Findley K."/>
            <person name="Foster B."/>
            <person name="Gaskell J."/>
            <person name="Glotzer D."/>
            <person name="Gorecki P."/>
            <person name="Heitman J."/>
            <person name="Hesse C."/>
            <person name="Hori C."/>
            <person name="Igarashi K."/>
            <person name="Jurgens J.A."/>
            <person name="Kallen N."/>
            <person name="Kersten P."/>
            <person name="Kohler A."/>
            <person name="Kuees U."/>
            <person name="Kumar T.K.A."/>
            <person name="Kuo A."/>
            <person name="LaButti K."/>
            <person name="Larrondo L.F."/>
            <person name="Lindquist E."/>
            <person name="Ling A."/>
            <person name="Lombard V."/>
            <person name="Lucas S."/>
            <person name="Lundell T."/>
            <person name="Martin R."/>
            <person name="McLaughlin D.J."/>
            <person name="Morgenstern I."/>
            <person name="Morin E."/>
            <person name="Murat C."/>
            <person name="Nagy L.G."/>
            <person name="Nolan M."/>
            <person name="Ohm R.A."/>
            <person name="Patyshakuliyeva A."/>
            <person name="Rokas A."/>
            <person name="Ruiz-Duenas F.J."/>
            <person name="Sabat G."/>
            <person name="Salamov A."/>
            <person name="Samejima M."/>
            <person name="Schmutz J."/>
            <person name="Slot J.C."/>
            <person name="St John F."/>
            <person name="Stenlid J."/>
            <person name="Sun H."/>
            <person name="Sun S."/>
            <person name="Syed K."/>
            <person name="Tsang A."/>
            <person name="Wiebenga A."/>
            <person name="Young D."/>
            <person name="Pisabarro A."/>
            <person name="Eastwood D.C."/>
            <person name="Martin F."/>
            <person name="Cullen D."/>
            <person name="Grigoriev I.V."/>
            <person name="Hibbett D.S."/>
        </authorList>
    </citation>
    <scope>NUCLEOTIDE SEQUENCE [LARGE SCALE GENOMIC DNA]</scope>
    <source>
        <strain evidence="4">RWD-64-598 SS2</strain>
    </source>
</reference>
<dbReference type="PANTHER" id="PTHR10039">
    <property type="entry name" value="AMELOGENIN"/>
    <property type="match status" value="1"/>
</dbReference>
<gene>
    <name evidence="3" type="ORF">CONPUDRAFT_166775</name>
</gene>
<keyword evidence="4" id="KW-1185">Reference proteome</keyword>
<evidence type="ECO:0000259" key="2">
    <source>
        <dbReference type="Pfam" id="PF24883"/>
    </source>
</evidence>
<dbReference type="AlphaFoldDB" id="A0A5M3MIQ8"/>
<dbReference type="EMBL" id="JH711581">
    <property type="protein sequence ID" value="EIW78906.1"/>
    <property type="molecule type" value="Genomic_DNA"/>
</dbReference>
<dbReference type="Proteomes" id="UP000053558">
    <property type="component" value="Unassembled WGS sequence"/>
</dbReference>
<dbReference type="OrthoDB" id="3027122at2759"/>
<dbReference type="Pfam" id="PF24883">
    <property type="entry name" value="NPHP3_N"/>
    <property type="match status" value="1"/>
</dbReference>
<evidence type="ECO:0000256" key="1">
    <source>
        <dbReference type="ARBA" id="ARBA00022737"/>
    </source>
</evidence>
<organism evidence="3 4">
    <name type="scientific">Coniophora puteana (strain RWD-64-598)</name>
    <name type="common">Brown rot fungus</name>
    <dbReference type="NCBI Taxonomy" id="741705"/>
    <lineage>
        <taxon>Eukaryota</taxon>
        <taxon>Fungi</taxon>
        <taxon>Dikarya</taxon>
        <taxon>Basidiomycota</taxon>
        <taxon>Agaricomycotina</taxon>
        <taxon>Agaricomycetes</taxon>
        <taxon>Agaricomycetidae</taxon>
        <taxon>Boletales</taxon>
        <taxon>Coniophorineae</taxon>
        <taxon>Coniophoraceae</taxon>
        <taxon>Coniophora</taxon>
    </lineage>
</organism>
<evidence type="ECO:0000313" key="4">
    <source>
        <dbReference type="Proteomes" id="UP000053558"/>
    </source>
</evidence>
<proteinExistence type="predicted"/>
<dbReference type="InterPro" id="IPR056884">
    <property type="entry name" value="NPHP3-like_N"/>
</dbReference>
<dbReference type="OMA" id="WGKCSED"/>
<feature type="non-terminal residue" evidence="3">
    <location>
        <position position="481"/>
    </location>
</feature>
<dbReference type="Gene3D" id="3.40.50.300">
    <property type="entry name" value="P-loop containing nucleotide triphosphate hydrolases"/>
    <property type="match status" value="1"/>
</dbReference>
<protein>
    <recommendedName>
        <fullName evidence="2">Nephrocystin 3-like N-terminal domain-containing protein</fullName>
    </recommendedName>
</protein>
<dbReference type="RefSeq" id="XP_007770662.1">
    <property type="nucleotide sequence ID" value="XM_007772472.1"/>
</dbReference>
<accession>A0A5M3MIQ8</accession>
<dbReference type="InterPro" id="IPR027417">
    <property type="entry name" value="P-loop_NTPase"/>
</dbReference>
<sequence>MPDQVHQDAWRELGNLCVHSAQFDSPERQPFSQCLPGTRGDLLDTLRTTIRTTNKKIIWLSGESGSGKSAVAHTLAQEFHNNGALAASFFFSRRHAIRSTDDHFVPTISYQLGLRHPRVKEYITQALVDDPSLLKLERSRQEQFTRLVLEPLRVLKKIWKDVGKSMIMLFDALDECESGERNYRIGQLVDFFISALQDEGTANFHVVVTSRPYSHIEEVLDKCTLVVPHVIDDFDARHDIEDFLKTSFDEISRAPYFSLPTPWPSYTDLQLLVDRVSRRFIVAATVVRLLRQKRPSDMRHFLDALLQTHRLTSTIDELYRHVINSSQPASAGTSLLVYILSLSEPLSIKDLSCLAQYDVRPVLDSMAAIVYVPPAGSNEPIGTYHTSLRDFLWDEARSQELYVNPAVAHCGIARACLELMEGSLKKNICGFNDHSSLHTEIVGFDDKRDRAICPALAYSTKHWLDHLCDAAPDPRLQSLLS</sequence>
<feature type="domain" description="Nephrocystin 3-like N-terminal" evidence="2">
    <location>
        <begin position="51"/>
        <end position="211"/>
    </location>
</feature>
<evidence type="ECO:0000313" key="3">
    <source>
        <dbReference type="EMBL" id="EIW78906.1"/>
    </source>
</evidence>
<dbReference type="PANTHER" id="PTHR10039:SF17">
    <property type="entry name" value="FUNGAL STAND N-TERMINAL GOODBYE DOMAIN-CONTAINING PROTEIN-RELATED"/>
    <property type="match status" value="1"/>
</dbReference>
<dbReference type="GeneID" id="19205638"/>
<keyword evidence="1" id="KW-0677">Repeat</keyword>
<name>A0A5M3MIQ8_CONPW</name>
<comment type="caution">
    <text evidence="3">The sequence shown here is derived from an EMBL/GenBank/DDBJ whole genome shotgun (WGS) entry which is preliminary data.</text>
</comment>